<proteinExistence type="predicted"/>
<geneLocation type="plasmid" evidence="1">
    <name>AnCo3</name>
</geneLocation>
<accession>A0A1S7BGE5</accession>
<protein>
    <submittedName>
        <fullName evidence="1">Uncharacterized protein</fullName>
    </submittedName>
</protein>
<reference evidence="1" key="2">
    <citation type="submission" date="2017-03" db="EMBL/GenBank/DDBJ databases">
        <title>Genome sequences for AnCo1 and AnCo2 belong to this unpublished manuscript: Complete Genome Sequences of two phage-like plasmids encoding the CTX-M-15 Extended-Spectrum Beta-Lactamase GeneGenome sequence for AnCo3 belongs to this unpublished manuscript:AnCo3, a new member of the emerging family of phage-like plasmids.</title>
        <authorList>
            <person name="Colavecchio A."/>
            <person name="LeJeune J."/>
            <person name="Goodridge L."/>
        </authorList>
    </citation>
    <scope>NUCLEOTIDE SEQUENCE</scope>
    <source>
        <strain evidence="1">S701</strain>
        <plasmid evidence="1">AnCo3</plasmid>
    </source>
</reference>
<name>A0A1S7BGE5_SALDE</name>
<keyword evidence="1" id="KW-0614">Plasmid</keyword>
<dbReference type="AlphaFoldDB" id="A0A1S7BGE5"/>
<dbReference type="EMBL" id="KY515226">
    <property type="protein sequence ID" value="AQX82752.1"/>
    <property type="molecule type" value="Genomic_DNA"/>
</dbReference>
<evidence type="ECO:0000313" key="1">
    <source>
        <dbReference type="EMBL" id="AQX82752.1"/>
    </source>
</evidence>
<sequence>MNTEMILKLDKLQPRKDKPAVIGSITLLDIMANGTAIRLFKETLVVFGETSRKRIVMNVRRHSGKGWVAKQVIWPESDLELALLEVNKVAQQEIQRATTLAIA</sequence>
<reference evidence="1" key="1">
    <citation type="submission" date="2017-01" db="EMBL/GenBank/DDBJ databases">
        <authorList>
            <person name="Mah S.A."/>
            <person name="Swanson W.J."/>
            <person name="Moy G.W."/>
            <person name="Vacquier V.D."/>
        </authorList>
    </citation>
    <scope>NUCLEOTIDE SEQUENCE</scope>
    <source>
        <strain evidence="1">S701</strain>
        <plasmid evidence="1">AnCo3</plasmid>
    </source>
</reference>
<organism evidence="1">
    <name type="scientific">Salmonella derby</name>
    <dbReference type="NCBI Taxonomy" id="28144"/>
    <lineage>
        <taxon>Bacteria</taxon>
        <taxon>Pseudomonadati</taxon>
        <taxon>Pseudomonadota</taxon>
        <taxon>Gammaproteobacteria</taxon>
        <taxon>Enterobacterales</taxon>
        <taxon>Enterobacteriaceae</taxon>
        <taxon>Salmonella</taxon>
    </lineage>
</organism>